<evidence type="ECO:0000313" key="2">
    <source>
        <dbReference type="EMBL" id="QOL79730.1"/>
    </source>
</evidence>
<keyword evidence="3" id="KW-1185">Reference proteome</keyword>
<name>A0A7L9WL02_9RHOB</name>
<dbReference type="EMBL" id="CP045201">
    <property type="protein sequence ID" value="QOL79730.1"/>
    <property type="molecule type" value="Genomic_DNA"/>
</dbReference>
<reference evidence="2 3" key="1">
    <citation type="submission" date="2019-10" db="EMBL/GenBank/DDBJ databases">
        <title>Pseudopuniceibacterium sp. HQ09 islated from Antarctica.</title>
        <authorList>
            <person name="Liao L."/>
            <person name="Su S."/>
            <person name="Chen B."/>
            <person name="Yu Y."/>
        </authorList>
    </citation>
    <scope>NUCLEOTIDE SEQUENCE [LARGE SCALE GENOMIC DNA]</scope>
    <source>
        <strain evidence="2 3">HQ09</strain>
    </source>
</reference>
<sequence length="143" mass="15600">MTKLHSVTQAKSQAKALRIALAAQGQPLTHAQALELIAHQNGSRDWNTLQARLSRSKQEPFTPNATVRGRYMSQPFTGRIVALAKVGKNTQISLQLDQPVDIVQFASFSNLRSHIRSVVGPDGRSPRKTSDGTPHLVIEIPSG</sequence>
<dbReference type="InterPro" id="IPR045517">
    <property type="entry name" value="Glyoxalase_8"/>
</dbReference>
<dbReference type="KEGG" id="pshq:F3W81_02190"/>
<gene>
    <name evidence="2" type="ORF">F3W81_02190</name>
</gene>
<organism evidence="2 3">
    <name type="scientific">Pseudooceanicola spongiae</name>
    <dbReference type="NCBI Taxonomy" id="2613965"/>
    <lineage>
        <taxon>Bacteria</taxon>
        <taxon>Pseudomonadati</taxon>
        <taxon>Pseudomonadota</taxon>
        <taxon>Alphaproteobacteria</taxon>
        <taxon>Rhodobacterales</taxon>
        <taxon>Paracoccaceae</taxon>
        <taxon>Pseudooceanicola</taxon>
    </lineage>
</organism>
<dbReference type="Pfam" id="PF20066">
    <property type="entry name" value="Glyoxalase_8"/>
    <property type="match status" value="1"/>
</dbReference>
<protein>
    <recommendedName>
        <fullName evidence="1">Glyoxalase-related protein domain-containing protein</fullName>
    </recommendedName>
</protein>
<dbReference type="Proteomes" id="UP000594118">
    <property type="component" value="Chromosome"/>
</dbReference>
<dbReference type="AlphaFoldDB" id="A0A7L9WL02"/>
<evidence type="ECO:0000313" key="3">
    <source>
        <dbReference type="Proteomes" id="UP000594118"/>
    </source>
</evidence>
<proteinExistence type="predicted"/>
<dbReference type="RefSeq" id="WP_193082046.1">
    <property type="nucleotide sequence ID" value="NZ_CP045201.1"/>
</dbReference>
<accession>A0A7L9WL02</accession>
<evidence type="ECO:0000259" key="1">
    <source>
        <dbReference type="Pfam" id="PF20066"/>
    </source>
</evidence>
<feature type="domain" description="Glyoxalase-related protein" evidence="1">
    <location>
        <begin position="2"/>
        <end position="139"/>
    </location>
</feature>